<feature type="transmembrane region" description="Helical" evidence="1">
    <location>
        <begin position="75"/>
        <end position="96"/>
    </location>
</feature>
<reference evidence="2 3" key="1">
    <citation type="submission" date="2024-03" db="EMBL/GenBank/DDBJ databases">
        <title>Draft genome sequence of Klenkia terrae.</title>
        <authorList>
            <person name="Duangmal K."/>
            <person name="Chantavorakit T."/>
        </authorList>
    </citation>
    <scope>NUCLEOTIDE SEQUENCE [LARGE SCALE GENOMIC DNA]</scope>
    <source>
        <strain evidence="2 3">JCM 17786</strain>
    </source>
</reference>
<feature type="transmembrane region" description="Helical" evidence="1">
    <location>
        <begin position="21"/>
        <end position="38"/>
    </location>
</feature>
<proteinExistence type="predicted"/>
<sequence length="225" mass="23778">MTAVVDAARPAWLRRTPGEHRWPATLALVATIALPVLLPDRLAPQLGLVLPAAQLLVLAGLVVANPLRIDRESAVLRLLSLGLLGLIVLSTGWSAVLLVRELVSGRDVAATTLLAAGAGIWLTTVLTFALVFWELDRGGPAARAAGTHEHPDLVFAQMQTPGLAPADWEPRFGDYLYLAFTNATAFSPTDVLPLTHKAKAAMAAESTITLVVVLLVLARAVNVLG</sequence>
<accession>A0ABU8E9F6</accession>
<feature type="transmembrane region" description="Helical" evidence="1">
    <location>
        <begin position="44"/>
        <end position="63"/>
    </location>
</feature>
<name>A0ABU8E9F6_9ACTN</name>
<dbReference type="Proteomes" id="UP001373496">
    <property type="component" value="Unassembled WGS sequence"/>
</dbReference>
<evidence type="ECO:0008006" key="4">
    <source>
        <dbReference type="Google" id="ProtNLM"/>
    </source>
</evidence>
<keyword evidence="3" id="KW-1185">Reference proteome</keyword>
<organism evidence="2 3">
    <name type="scientific">Klenkia terrae</name>
    <dbReference type="NCBI Taxonomy" id="1052259"/>
    <lineage>
        <taxon>Bacteria</taxon>
        <taxon>Bacillati</taxon>
        <taxon>Actinomycetota</taxon>
        <taxon>Actinomycetes</taxon>
        <taxon>Geodermatophilales</taxon>
        <taxon>Geodermatophilaceae</taxon>
        <taxon>Klenkia</taxon>
    </lineage>
</organism>
<keyword evidence="1" id="KW-1133">Transmembrane helix</keyword>
<dbReference type="RefSeq" id="WP_225235334.1">
    <property type="nucleotide sequence ID" value="NZ_JBAPLV010000021.1"/>
</dbReference>
<gene>
    <name evidence="2" type="ORF">UXQ13_17495</name>
</gene>
<evidence type="ECO:0000313" key="3">
    <source>
        <dbReference type="Proteomes" id="UP001373496"/>
    </source>
</evidence>
<feature type="transmembrane region" description="Helical" evidence="1">
    <location>
        <begin position="202"/>
        <end position="221"/>
    </location>
</feature>
<keyword evidence="1" id="KW-0812">Transmembrane</keyword>
<protein>
    <recommendedName>
        <fullName evidence="4">DUF1345 domain-containing protein</fullName>
    </recommendedName>
</protein>
<comment type="caution">
    <text evidence="2">The sequence shown here is derived from an EMBL/GenBank/DDBJ whole genome shotgun (WGS) entry which is preliminary data.</text>
</comment>
<feature type="transmembrane region" description="Helical" evidence="1">
    <location>
        <begin position="108"/>
        <end position="133"/>
    </location>
</feature>
<keyword evidence="1" id="KW-0472">Membrane</keyword>
<evidence type="ECO:0000256" key="1">
    <source>
        <dbReference type="SAM" id="Phobius"/>
    </source>
</evidence>
<dbReference type="EMBL" id="JBAPLV010000021">
    <property type="protein sequence ID" value="MEI4280271.1"/>
    <property type="molecule type" value="Genomic_DNA"/>
</dbReference>
<evidence type="ECO:0000313" key="2">
    <source>
        <dbReference type="EMBL" id="MEI4280271.1"/>
    </source>
</evidence>